<gene>
    <name evidence="4" type="ORF">SAMN05878437_1120</name>
</gene>
<accession>A0A1M7FVE9</accession>
<dbReference type="PANTHER" id="PTHR10655">
    <property type="entry name" value="LYSOPHOSPHOLIPASE-RELATED"/>
    <property type="match status" value="1"/>
</dbReference>
<feature type="domain" description="Phospholipase/carboxylesterase/thioesterase" evidence="3">
    <location>
        <begin position="12"/>
        <end position="218"/>
    </location>
</feature>
<dbReference type="InParanoid" id="A0A1M7FVE9"/>
<comment type="similarity">
    <text evidence="1">Belongs to the AB hydrolase superfamily. AB hydrolase 2 family.</text>
</comment>
<proteinExistence type="inferred from homology"/>
<dbReference type="GO" id="GO:0016787">
    <property type="term" value="F:hydrolase activity"/>
    <property type="evidence" value="ECO:0007669"/>
    <property type="project" value="UniProtKB-KW"/>
</dbReference>
<dbReference type="Gene3D" id="3.40.50.1820">
    <property type="entry name" value="alpha/beta hydrolase"/>
    <property type="match status" value="1"/>
</dbReference>
<dbReference type="AlphaFoldDB" id="A0A1M7FVE9"/>
<name>A0A1M7FVE9_9GAMM</name>
<protein>
    <submittedName>
        <fullName evidence="4">Phospholipase/carboxylesterase</fullName>
    </submittedName>
</protein>
<keyword evidence="2" id="KW-0378">Hydrolase</keyword>
<dbReference type="EMBL" id="LT670847">
    <property type="protein sequence ID" value="SHM08064.1"/>
    <property type="molecule type" value="Genomic_DNA"/>
</dbReference>
<dbReference type="Proteomes" id="UP000190911">
    <property type="component" value="Chromosome I"/>
</dbReference>
<evidence type="ECO:0000313" key="5">
    <source>
        <dbReference type="Proteomes" id="UP000190911"/>
    </source>
</evidence>
<dbReference type="InterPro" id="IPR003140">
    <property type="entry name" value="PLipase/COase/thioEstase"/>
</dbReference>
<evidence type="ECO:0000259" key="3">
    <source>
        <dbReference type="Pfam" id="PF02230"/>
    </source>
</evidence>
<dbReference type="RefSeq" id="WP_079551964.1">
    <property type="nucleotide sequence ID" value="NZ_LT670847.1"/>
</dbReference>
<dbReference type="SUPFAM" id="SSF53474">
    <property type="entry name" value="alpha/beta-Hydrolases"/>
    <property type="match status" value="1"/>
</dbReference>
<organism evidence="4 5">
    <name type="scientific">Vreelandella subglaciescola</name>
    <dbReference type="NCBI Taxonomy" id="29571"/>
    <lineage>
        <taxon>Bacteria</taxon>
        <taxon>Pseudomonadati</taxon>
        <taxon>Pseudomonadota</taxon>
        <taxon>Gammaproteobacteria</taxon>
        <taxon>Oceanospirillales</taxon>
        <taxon>Halomonadaceae</taxon>
        <taxon>Vreelandella</taxon>
    </lineage>
</organism>
<dbReference type="InterPro" id="IPR029058">
    <property type="entry name" value="AB_hydrolase_fold"/>
</dbReference>
<keyword evidence="5" id="KW-1185">Reference proteome</keyword>
<evidence type="ECO:0000313" key="4">
    <source>
        <dbReference type="EMBL" id="SHM08064.1"/>
    </source>
</evidence>
<dbReference type="STRING" id="29571.SAMN05878437_1120"/>
<dbReference type="PANTHER" id="PTHR10655:SF17">
    <property type="entry name" value="LYSOPHOSPHOLIPASE-LIKE PROTEIN 1"/>
    <property type="match status" value="1"/>
</dbReference>
<sequence>MTRQSELIIEPSSGRPANACVFILHGLGADGHDFEPLVPQLDLPDGVDMRFIMPHAPSLAVTVNNGMTMPAWYDILSVDLGRKVDAAQLTDSAERIQQLIQAQIDHGIDSRRIIVAGFSQGGAVAYQAALTFAQPLAGLLAMSTYLANPQALRLSAANRALPIEAHHGTADPIVPESLGYQGVEALRTQGYAVEFRRYEMAHSLCPAQINDISRFISARLG</sequence>
<dbReference type="OrthoDB" id="9801763at2"/>
<dbReference type="Pfam" id="PF02230">
    <property type="entry name" value="Abhydrolase_2"/>
    <property type="match status" value="1"/>
</dbReference>
<reference evidence="4 5" key="1">
    <citation type="submission" date="2016-11" db="EMBL/GenBank/DDBJ databases">
        <authorList>
            <person name="Jaros S."/>
            <person name="Januszkiewicz K."/>
            <person name="Wedrychowicz H."/>
        </authorList>
    </citation>
    <scope>NUCLEOTIDE SEQUENCE [LARGE SCALE GENOMIC DNA]</scope>
    <source>
        <strain evidence="4 5">ACAM 12</strain>
    </source>
</reference>
<dbReference type="InterPro" id="IPR050565">
    <property type="entry name" value="LYPA1-2/EST-like"/>
</dbReference>
<evidence type="ECO:0000256" key="2">
    <source>
        <dbReference type="ARBA" id="ARBA00022801"/>
    </source>
</evidence>
<evidence type="ECO:0000256" key="1">
    <source>
        <dbReference type="ARBA" id="ARBA00006499"/>
    </source>
</evidence>